<dbReference type="InterPro" id="IPR035892">
    <property type="entry name" value="C2_domain_sf"/>
</dbReference>
<feature type="compositionally biased region" description="Basic and acidic residues" evidence="1">
    <location>
        <begin position="1031"/>
        <end position="1043"/>
    </location>
</feature>
<feature type="compositionally biased region" description="Basic and acidic residues" evidence="1">
    <location>
        <begin position="1220"/>
        <end position="1239"/>
    </location>
</feature>
<feature type="compositionally biased region" description="Acidic residues" evidence="1">
    <location>
        <begin position="217"/>
        <end position="237"/>
    </location>
</feature>
<accession>A0AAD1X3L3</accession>
<feature type="region of interest" description="Disordered" evidence="1">
    <location>
        <begin position="1031"/>
        <end position="1054"/>
    </location>
</feature>
<reference evidence="2" key="1">
    <citation type="submission" date="2023-07" db="EMBL/GenBank/DDBJ databases">
        <authorList>
            <consortium name="AG Swart"/>
            <person name="Singh M."/>
            <person name="Singh A."/>
            <person name="Seah K."/>
            <person name="Emmerich C."/>
        </authorList>
    </citation>
    <scope>NUCLEOTIDE SEQUENCE</scope>
    <source>
        <strain evidence="2">DP1</strain>
    </source>
</reference>
<dbReference type="CDD" id="cd00030">
    <property type="entry name" value="C2"/>
    <property type="match status" value="1"/>
</dbReference>
<feature type="compositionally biased region" description="Polar residues" evidence="1">
    <location>
        <begin position="844"/>
        <end position="855"/>
    </location>
</feature>
<feature type="compositionally biased region" description="Polar residues" evidence="1">
    <location>
        <begin position="902"/>
        <end position="912"/>
    </location>
</feature>
<feature type="compositionally biased region" description="Polar residues" evidence="1">
    <location>
        <begin position="662"/>
        <end position="695"/>
    </location>
</feature>
<evidence type="ECO:0000256" key="1">
    <source>
        <dbReference type="SAM" id="MobiDB-lite"/>
    </source>
</evidence>
<sequence length="1424" mass="166495">MLSFDILIYQAMILIPEKEAKKRFYVEVQSDEKIFRTDEKQGNNPNWNHKDNITSKSGVLSFTLFQKSGFLGKDTSIGSFTVNVSSVNHFKIRKNMDLENTRKEKVGTLEVNIKMKTKAITRGNKREQGNKYEIQTEGSDSISLEEEEYEEEDLEEEPEIDQYNQAHYEEENMKRMHQNEGSNFEEQEANFMPNVPGEHAPYDQRDYIHGREQQYEEFAEGDMESDEDPIPDDEDKGDFDRPSSRNPEYMSDINSKKRSRNQVIPKNNFRSTSDKDKRLNIHKKAFKSRKTSNKHFMKDSMTPINFGSKSRASRNNVHNMSHALTQYSPSSFKEQRLLEKRAMSKGRKKYKSKGRILPSKSYGHGIRMHSRFPYGYSKRPERNNVGMYTPLVGNYIEPRFSTFDNDFGEESEQDSQNLAEEMYTQQYIEYENEQRIHELISYCQSEKEKLMKKYKEFTQKQNKAIQMFKQVTKEREVVEKERLKIQIIKKEISHQIRVLKKKIDHANKLGLNNNSAFLKNIEAARHEGQDSDFANDNLTTEHAYTDMGDGSPLPSMNRQGIRNNEFHQNMSELYDQNIQKKFTEGYDVPMGEDYDEGNYRNEGMRHHHPEYNESAPNPYQDNYNQEEEFPPKNSSRNLTKEFNQEVDENSHNYNENLNRSYESEQYPSHAQTQQISTNSKGKMTNSQNDFKQNLPRNERQNYNDPSMRYPEERKSRFNDPPGDQNPYLYEMQRSQERQHNFNNQNFGNNAYDMPQYPQNKSPIMYMQKNMQMQPQYIQQEMSENMGYNGGYQQVSFMGGPYGEMSFHKDFPNPNNLMSGSSTDRVQNKGNVQGLHNYISGGGNPISTNGQNSAYSSVPGGQDGSGLSPHPMQNKEYSGNPPTFHPFHQLANSSQLNSQNSSYAPTQITPKQGISKFNNFDNTHSQMVMNSSNGVPYEKYREFENQNSFSTRDRPPAGYGDLRESVNENSNMDQRLMPNQISVITGTQDSRGFNSIREQNEQEEFERMPQSSKEMEKEDLIQKIQEYQRKLEELSNKPEEKHPENTQNSEIKILQQEEENKLSIKTDLERYITHNKISQESTKRKEDEEEIRDLRKMENLQIQQTPERRMPQDNTGKKQGLPTVPTHITGSMKKIRNSPPLADNERMEYIQQKEHEDSPNSIIPNHYNEGHENTACRVGQPMTENPNVEVDIQDPYQEEEDNDMEFKPDPDLLSRLNKNMENNDRRVVAPEKSNLTEEQKKKIEEREKFEKERAKERALIFELMNNNVDAGFWGGYSENEDQVEESEDHEENISINSVTKEYQNTRKEEEIKEEEHPQLIAKDLNTENYDHDGKLHHSSINGYGSQVQGNNYELEDLEFVDDPLIRKKRVNEVINRVQLNLIQDDEASVQSESCHASNQNTIDDTRKYILKQQLKKEISKRVNHS</sequence>
<feature type="region of interest" description="Disordered" evidence="1">
    <location>
        <begin position="817"/>
        <end position="888"/>
    </location>
</feature>
<feature type="region of interest" description="Disordered" evidence="1">
    <location>
        <begin position="1096"/>
        <end position="1239"/>
    </location>
</feature>
<dbReference type="Gene3D" id="2.60.40.150">
    <property type="entry name" value="C2 domain"/>
    <property type="match status" value="1"/>
</dbReference>
<evidence type="ECO:0000313" key="3">
    <source>
        <dbReference type="Proteomes" id="UP001295684"/>
    </source>
</evidence>
<feature type="region of interest" description="Disordered" evidence="1">
    <location>
        <begin position="662"/>
        <end position="724"/>
    </location>
</feature>
<feature type="region of interest" description="Disordered" evidence="1">
    <location>
        <begin position="217"/>
        <end position="292"/>
    </location>
</feature>
<evidence type="ECO:0008006" key="4">
    <source>
        <dbReference type="Google" id="ProtNLM"/>
    </source>
</evidence>
<comment type="caution">
    <text evidence="2">The sequence shown here is derived from an EMBL/GenBank/DDBJ whole genome shotgun (WGS) entry which is preliminary data.</text>
</comment>
<feature type="region of interest" description="Disordered" evidence="1">
    <location>
        <begin position="343"/>
        <end position="362"/>
    </location>
</feature>
<feature type="compositionally biased region" description="Polar residues" evidence="1">
    <location>
        <begin position="614"/>
        <end position="623"/>
    </location>
</feature>
<name>A0AAD1X3L3_EUPCR</name>
<feature type="compositionally biased region" description="Basic residues" evidence="1">
    <location>
        <begin position="343"/>
        <end position="354"/>
    </location>
</feature>
<organism evidence="2 3">
    <name type="scientific">Euplotes crassus</name>
    <dbReference type="NCBI Taxonomy" id="5936"/>
    <lineage>
        <taxon>Eukaryota</taxon>
        <taxon>Sar</taxon>
        <taxon>Alveolata</taxon>
        <taxon>Ciliophora</taxon>
        <taxon>Intramacronucleata</taxon>
        <taxon>Spirotrichea</taxon>
        <taxon>Hypotrichia</taxon>
        <taxon>Euplotida</taxon>
        <taxon>Euplotidae</taxon>
        <taxon>Moneuplotes</taxon>
    </lineage>
</organism>
<dbReference type="SUPFAM" id="SSF49562">
    <property type="entry name" value="C2 domain (Calcium/lipid-binding domain, CaLB)"/>
    <property type="match status" value="1"/>
</dbReference>
<gene>
    <name evidence="2" type="ORF">ECRASSUSDP1_LOCUS3141</name>
</gene>
<evidence type="ECO:0000313" key="2">
    <source>
        <dbReference type="EMBL" id="CAI2361828.1"/>
    </source>
</evidence>
<feature type="compositionally biased region" description="Basic residues" evidence="1">
    <location>
        <begin position="280"/>
        <end position="292"/>
    </location>
</feature>
<proteinExistence type="predicted"/>
<keyword evidence="3" id="KW-1185">Reference proteome</keyword>
<feature type="region of interest" description="Disordered" evidence="1">
    <location>
        <begin position="585"/>
        <end position="636"/>
    </location>
</feature>
<protein>
    <recommendedName>
        <fullName evidence="4">C2 domain-containing protein</fullName>
    </recommendedName>
</protein>
<feature type="region of interest" description="Disordered" evidence="1">
    <location>
        <begin position="124"/>
        <end position="161"/>
    </location>
</feature>
<feature type="compositionally biased region" description="Acidic residues" evidence="1">
    <location>
        <begin position="143"/>
        <end position="160"/>
    </location>
</feature>
<feature type="compositionally biased region" description="Polar residues" evidence="1">
    <location>
        <begin position="817"/>
        <end position="830"/>
    </location>
</feature>
<feature type="compositionally biased region" description="Polar residues" evidence="1">
    <location>
        <begin position="261"/>
        <end position="271"/>
    </location>
</feature>
<feature type="compositionally biased region" description="Basic and acidic residues" evidence="1">
    <location>
        <begin position="1142"/>
        <end position="1157"/>
    </location>
</feature>
<dbReference type="EMBL" id="CAMPGE010003008">
    <property type="protein sequence ID" value="CAI2361828.1"/>
    <property type="molecule type" value="Genomic_DNA"/>
</dbReference>
<dbReference type="Proteomes" id="UP001295684">
    <property type="component" value="Unassembled WGS sequence"/>
</dbReference>
<feature type="region of interest" description="Disordered" evidence="1">
    <location>
        <begin position="893"/>
        <end position="912"/>
    </location>
</feature>